<evidence type="ECO:0000313" key="3">
    <source>
        <dbReference type="Proteomes" id="UP000002700"/>
    </source>
</evidence>
<feature type="region of interest" description="Disordered" evidence="1">
    <location>
        <begin position="1"/>
        <end position="70"/>
    </location>
</feature>
<proteinExistence type="predicted"/>
<feature type="compositionally biased region" description="Low complexity" evidence="1">
    <location>
        <begin position="168"/>
        <end position="184"/>
    </location>
</feature>
<reference evidence="2 3" key="1">
    <citation type="submission" date="2005-09" db="EMBL/GenBank/DDBJ databases">
        <authorList>
            <person name="Woods D.E."/>
            <person name="Nierman W.C."/>
        </authorList>
    </citation>
    <scope>NUCLEOTIDE SEQUENCE [LARGE SCALE GENOMIC DNA]</scope>
    <source>
        <strain evidence="2 3">1710b</strain>
    </source>
</reference>
<feature type="region of interest" description="Disordered" evidence="1">
    <location>
        <begin position="168"/>
        <end position="214"/>
    </location>
</feature>
<organism evidence="2 3">
    <name type="scientific">Burkholderia pseudomallei (strain 1710b)</name>
    <dbReference type="NCBI Taxonomy" id="320372"/>
    <lineage>
        <taxon>Bacteria</taxon>
        <taxon>Pseudomonadati</taxon>
        <taxon>Pseudomonadota</taxon>
        <taxon>Betaproteobacteria</taxon>
        <taxon>Burkholderiales</taxon>
        <taxon>Burkholderiaceae</taxon>
        <taxon>Burkholderia</taxon>
        <taxon>pseudomallei group</taxon>
    </lineage>
</organism>
<feature type="region of interest" description="Disordered" evidence="1">
    <location>
        <begin position="82"/>
        <end position="103"/>
    </location>
</feature>
<sequence>MTSDKRRATSDERPNENQQHKKTKSTKRLARRPVPSARADPSPPGPPLSLPPRTGAQSIRTPACPRRAAPFHGMHSSQVKLCPPAMPFGRQPSSPAARPPGSPPSMEYCLMSGGFPRSAFRLPRPVAAAAPVVFATLALSGCALFRAPQASAPVVEAVAVPVEPASEPIAAPEPASAPEPAETAPPRKPHREAAPPRKPARVAPPAPAPAPAPAPLVTTRAIERSQVHALLDSEVRRGGKVIGRAVDMTADANGAPREMLVNLQGFMGVGDRKVSFPWKLFRFTPGGRHEPVILDMPATAQLQPADRPKAVPLTGSTQAGAEPGQMRIIDADVERPNGAKVGRVVDVLIGRDAQPQAVVLDVGGLVDPDRRTIAANWSALRFAPKDKSLRALLDLNDAQLKASPPYAGDKPILAVSPAAGGAPAAAPATARAGAKR</sequence>
<evidence type="ECO:0000256" key="1">
    <source>
        <dbReference type="SAM" id="MobiDB-lite"/>
    </source>
</evidence>
<dbReference type="Proteomes" id="UP000002700">
    <property type="component" value="Chromosome I"/>
</dbReference>
<name>Q3JUH5_BURP1</name>
<dbReference type="SUPFAM" id="SSF50346">
    <property type="entry name" value="PRC-barrel domain"/>
    <property type="match status" value="1"/>
</dbReference>
<gene>
    <name evidence="2" type="ordered locus">BURPS1710b_1368</name>
</gene>
<feature type="compositionally biased region" description="Basic residues" evidence="1">
    <location>
        <begin position="20"/>
        <end position="31"/>
    </location>
</feature>
<evidence type="ECO:0008006" key="4">
    <source>
        <dbReference type="Google" id="ProtNLM"/>
    </source>
</evidence>
<dbReference type="EMBL" id="CP000124">
    <property type="protein sequence ID" value="ABA48628.1"/>
    <property type="molecule type" value="Genomic_DNA"/>
</dbReference>
<feature type="compositionally biased region" description="Pro residues" evidence="1">
    <location>
        <begin position="202"/>
        <end position="214"/>
    </location>
</feature>
<protein>
    <recommendedName>
        <fullName evidence="4">PRC-barrel domain-containing protein</fullName>
    </recommendedName>
</protein>
<evidence type="ECO:0000313" key="2">
    <source>
        <dbReference type="EMBL" id="ABA48628.1"/>
    </source>
</evidence>
<feature type="region of interest" description="Disordered" evidence="1">
    <location>
        <begin position="417"/>
        <end position="436"/>
    </location>
</feature>
<dbReference type="EnsemblBacteria" id="ABA48628">
    <property type="protein sequence ID" value="ABA48628"/>
    <property type="gene ID" value="BURPS1710b_1368"/>
</dbReference>
<dbReference type="HOGENOM" id="CLU_051309_0_0_4"/>
<dbReference type="KEGG" id="bpm:BURPS1710b_1368"/>
<accession>Q3JUH5</accession>
<feature type="compositionally biased region" description="Basic and acidic residues" evidence="1">
    <location>
        <begin position="1"/>
        <end position="19"/>
    </location>
</feature>
<feature type="compositionally biased region" description="Pro residues" evidence="1">
    <location>
        <begin position="41"/>
        <end position="50"/>
    </location>
</feature>
<dbReference type="InterPro" id="IPR011033">
    <property type="entry name" value="PRC_barrel-like_sf"/>
</dbReference>
<dbReference type="AlphaFoldDB" id="Q3JUH5"/>
<dbReference type="Gene3D" id="2.30.30.240">
    <property type="entry name" value="PRC-barrel domain"/>
    <property type="match status" value="2"/>
</dbReference>